<sequence length="460" mass="49664">MIKHLRGVWISCLLILGVGPSAGWAGVDSDISSSRYPSIQAALDANPGKVVEVAPGIHEIHDTIRIVTAGGGLVGSGRIIQMDPARPIVRIDHASGATLRGLTLTRPEGRRETESEAVIATDTHDLALVDLRVIDNQTRGAAIELRNCVDGQIRNCLVQNYQRVAVDDRTATPDQGFAFRCIIGTGILIRECQGTLIQGNRVREDRLVATPEVKRQHGLGQIIKKNAVRGRIASQRDWDRGETDNWMQGTAIHVGSPETTDNTQVIGNLVERAGQGFDIHADHVILSQNIVNDALVGMKAMHGSKHVIVTGNQFIKNTLWSIGMMPGASSLPSRAAQGGQPARAANVDGGSIIANNIITDFGLGQTRWIWGEENVGCPIRFDHGQVPENPPLVDVIIQGNLVYDTGRDTLIKEGKPEVVPPRYRYAVLVESGPSAPVGLHFSNNLFHPGVRGISNIELKP</sequence>
<organism evidence="1">
    <name type="scientific">Singulisphaera sp. Ch08</name>
    <dbReference type="NCBI Taxonomy" id="3120278"/>
    <lineage>
        <taxon>Bacteria</taxon>
        <taxon>Pseudomonadati</taxon>
        <taxon>Planctomycetota</taxon>
        <taxon>Planctomycetia</taxon>
        <taxon>Isosphaerales</taxon>
        <taxon>Isosphaeraceae</taxon>
        <taxon>Singulisphaera</taxon>
    </lineage>
</organism>
<dbReference type="Gene3D" id="2.160.20.10">
    <property type="entry name" value="Single-stranded right-handed beta-helix, Pectin lyase-like"/>
    <property type="match status" value="1"/>
</dbReference>
<dbReference type="AlphaFoldDB" id="A0AAU7CKU8"/>
<protein>
    <submittedName>
        <fullName evidence="1">Right-handed parallel beta-helix repeat-containing protein</fullName>
    </submittedName>
</protein>
<dbReference type="InterPro" id="IPR011050">
    <property type="entry name" value="Pectin_lyase_fold/virulence"/>
</dbReference>
<accession>A0AAU7CKU8</accession>
<reference evidence="1" key="1">
    <citation type="submission" date="2024-05" db="EMBL/GenBank/DDBJ databases">
        <title>Planctomycetes of the genus Singulisphaera possess chitinolytic capabilities.</title>
        <authorList>
            <person name="Ivanova A."/>
        </authorList>
    </citation>
    <scope>NUCLEOTIDE SEQUENCE</scope>
    <source>
        <strain evidence="1">Ch08T</strain>
    </source>
</reference>
<evidence type="ECO:0000313" key="1">
    <source>
        <dbReference type="EMBL" id="XBH05786.1"/>
    </source>
</evidence>
<gene>
    <name evidence="1" type="ORF">V5E97_07095</name>
</gene>
<dbReference type="EMBL" id="CP155447">
    <property type="protein sequence ID" value="XBH05786.1"/>
    <property type="molecule type" value="Genomic_DNA"/>
</dbReference>
<dbReference type="InterPro" id="IPR012334">
    <property type="entry name" value="Pectin_lyas_fold"/>
</dbReference>
<dbReference type="RefSeq" id="WP_406698636.1">
    <property type="nucleotide sequence ID" value="NZ_CP155447.1"/>
</dbReference>
<proteinExistence type="predicted"/>
<name>A0AAU7CKU8_9BACT</name>
<dbReference type="SUPFAM" id="SSF51126">
    <property type="entry name" value="Pectin lyase-like"/>
    <property type="match status" value="1"/>
</dbReference>